<reference evidence="2 3" key="1">
    <citation type="submission" date="2024-04" db="EMBL/GenBank/DDBJ databases">
        <authorList>
            <person name="Fracassetti M."/>
        </authorList>
    </citation>
    <scope>NUCLEOTIDE SEQUENCE [LARGE SCALE GENOMIC DNA]</scope>
</reference>
<dbReference type="EMBL" id="OZ034820">
    <property type="protein sequence ID" value="CAL1404224.1"/>
    <property type="molecule type" value="Genomic_DNA"/>
</dbReference>
<name>A0AAV2G0R5_9ROSI</name>
<feature type="region of interest" description="Disordered" evidence="1">
    <location>
        <begin position="1"/>
        <end position="29"/>
    </location>
</feature>
<organism evidence="2 3">
    <name type="scientific">Linum trigynum</name>
    <dbReference type="NCBI Taxonomy" id="586398"/>
    <lineage>
        <taxon>Eukaryota</taxon>
        <taxon>Viridiplantae</taxon>
        <taxon>Streptophyta</taxon>
        <taxon>Embryophyta</taxon>
        <taxon>Tracheophyta</taxon>
        <taxon>Spermatophyta</taxon>
        <taxon>Magnoliopsida</taxon>
        <taxon>eudicotyledons</taxon>
        <taxon>Gunneridae</taxon>
        <taxon>Pentapetalae</taxon>
        <taxon>rosids</taxon>
        <taxon>fabids</taxon>
        <taxon>Malpighiales</taxon>
        <taxon>Linaceae</taxon>
        <taxon>Linum</taxon>
    </lineage>
</organism>
<proteinExistence type="predicted"/>
<evidence type="ECO:0000313" key="2">
    <source>
        <dbReference type="EMBL" id="CAL1404224.1"/>
    </source>
</evidence>
<accession>A0AAV2G0R5</accession>
<gene>
    <name evidence="2" type="ORF">LTRI10_LOCUS44097</name>
</gene>
<sequence>MNKNLLGVGLGSSRAKEAARHRPRKAMRVSTITTKARGTARGRITGAEKAAIARRSSARRIALQRTQMPNDAVLLRL</sequence>
<protein>
    <submittedName>
        <fullName evidence="2">Uncharacterized protein</fullName>
    </submittedName>
</protein>
<evidence type="ECO:0000313" key="3">
    <source>
        <dbReference type="Proteomes" id="UP001497516"/>
    </source>
</evidence>
<dbReference type="AlphaFoldDB" id="A0AAV2G0R5"/>
<evidence type="ECO:0000256" key="1">
    <source>
        <dbReference type="SAM" id="MobiDB-lite"/>
    </source>
</evidence>
<dbReference type="Proteomes" id="UP001497516">
    <property type="component" value="Chromosome 7"/>
</dbReference>
<keyword evidence="3" id="KW-1185">Reference proteome</keyword>